<dbReference type="PANTHER" id="PTHR43370">
    <property type="entry name" value="SUGAR ABC TRANSPORTER INTEGRAL MEMBRANE PROTEIN-RELATED"/>
    <property type="match status" value="1"/>
</dbReference>
<evidence type="ECO:0000256" key="5">
    <source>
        <dbReference type="ARBA" id="ARBA00023136"/>
    </source>
</evidence>
<name>A0A895XR37_9ACTN</name>
<dbReference type="Pfam" id="PF02653">
    <property type="entry name" value="BPD_transp_2"/>
    <property type="match status" value="1"/>
</dbReference>
<evidence type="ECO:0000256" key="6">
    <source>
        <dbReference type="SAM" id="Phobius"/>
    </source>
</evidence>
<dbReference type="KEGG" id="nav:JQS30_02570"/>
<evidence type="ECO:0000313" key="8">
    <source>
        <dbReference type="Proteomes" id="UP000662939"/>
    </source>
</evidence>
<dbReference type="RefSeq" id="WP_213171841.1">
    <property type="nucleotide sequence ID" value="NZ_CP070496.1"/>
</dbReference>
<dbReference type="InterPro" id="IPR001851">
    <property type="entry name" value="ABC_transp_permease"/>
</dbReference>
<feature type="transmembrane region" description="Helical" evidence="6">
    <location>
        <begin position="93"/>
        <end position="114"/>
    </location>
</feature>
<dbReference type="Proteomes" id="UP000662939">
    <property type="component" value="Chromosome"/>
</dbReference>
<protein>
    <submittedName>
        <fullName evidence="7">ABC transporter permease</fullName>
    </submittedName>
</protein>
<feature type="transmembrane region" description="Helical" evidence="6">
    <location>
        <begin position="352"/>
        <end position="382"/>
    </location>
</feature>
<accession>A0A895XR37</accession>
<evidence type="ECO:0000256" key="1">
    <source>
        <dbReference type="ARBA" id="ARBA00004651"/>
    </source>
</evidence>
<organism evidence="7 8">
    <name type="scientific">Natronoglycomyces albus</name>
    <dbReference type="NCBI Taxonomy" id="2811108"/>
    <lineage>
        <taxon>Bacteria</taxon>
        <taxon>Bacillati</taxon>
        <taxon>Actinomycetota</taxon>
        <taxon>Actinomycetes</taxon>
        <taxon>Glycomycetales</taxon>
        <taxon>Glycomycetaceae</taxon>
        <taxon>Natronoglycomyces</taxon>
    </lineage>
</organism>
<keyword evidence="5 6" id="KW-0472">Membrane</keyword>
<dbReference type="PANTHER" id="PTHR43370:SF1">
    <property type="entry name" value="GUANOSINE ABC TRANSPORTER PERMEASE PROTEIN NUPQ"/>
    <property type="match status" value="1"/>
</dbReference>
<feature type="transmembrane region" description="Helical" evidence="6">
    <location>
        <begin position="321"/>
        <end position="340"/>
    </location>
</feature>
<dbReference type="GO" id="GO:0005886">
    <property type="term" value="C:plasma membrane"/>
    <property type="evidence" value="ECO:0007669"/>
    <property type="project" value="UniProtKB-SubCell"/>
</dbReference>
<feature type="transmembrane region" description="Helical" evidence="6">
    <location>
        <begin position="153"/>
        <end position="174"/>
    </location>
</feature>
<dbReference type="AlphaFoldDB" id="A0A895XR37"/>
<keyword evidence="3 6" id="KW-0812">Transmembrane</keyword>
<gene>
    <name evidence="7" type="ORF">JQS30_02570</name>
</gene>
<feature type="transmembrane region" description="Helical" evidence="6">
    <location>
        <begin position="25"/>
        <end position="45"/>
    </location>
</feature>
<feature type="transmembrane region" description="Helical" evidence="6">
    <location>
        <begin position="274"/>
        <end position="291"/>
    </location>
</feature>
<evidence type="ECO:0000256" key="3">
    <source>
        <dbReference type="ARBA" id="ARBA00022692"/>
    </source>
</evidence>
<sequence length="436" mass="45859">MTKTEALTTEKFEQTESTRDRHLKAGISFALLGAGVAAIAVFAVASEARTVLRLNITRPDVSFAVPTALTMIALGAIAFALGAIMLAGIYRRLYVLATSGAVAAIALALVLWGFGRPGVQVPLESLLAGTLFLALPLILGSLSGVLCERNGVINIGIEGQFLMGAFVGALAATIANNPYIGIIFAMIAGSLTTMLLAVMAVRYQVNQIVLGVILNVLALGLTGFLFDRVMRDEPISFNRPGGVPRLGSVLEGVPVLEKLPTIPLVGPLLFNQNIFVYAALFAVVFLWFALFHTRWGLRTRAVGEHPHAADSVGINVNRFRFWNVTAAGMLSGMGGAFFTIGQTLAFSKNMSAGLGFVALAVMIIGRWNPFGALAGALMIGFLTETQRQMASMPGGSPIPSEFLSMLPYIATIVVVAGLVGRAKPPAANGQPFTPGG</sequence>
<proteinExistence type="predicted"/>
<comment type="subcellular location">
    <subcellularLocation>
        <location evidence="1">Cell membrane</location>
        <topology evidence="1">Multi-pass membrane protein</topology>
    </subcellularLocation>
</comment>
<keyword evidence="8" id="KW-1185">Reference proteome</keyword>
<dbReference type="EMBL" id="CP070496">
    <property type="protein sequence ID" value="QSB05829.1"/>
    <property type="molecule type" value="Genomic_DNA"/>
</dbReference>
<feature type="transmembrane region" description="Helical" evidence="6">
    <location>
        <begin position="180"/>
        <end position="201"/>
    </location>
</feature>
<dbReference type="GO" id="GO:0022857">
    <property type="term" value="F:transmembrane transporter activity"/>
    <property type="evidence" value="ECO:0007669"/>
    <property type="project" value="InterPro"/>
</dbReference>
<feature type="transmembrane region" description="Helical" evidence="6">
    <location>
        <begin position="65"/>
        <end position="86"/>
    </location>
</feature>
<evidence type="ECO:0000313" key="7">
    <source>
        <dbReference type="EMBL" id="QSB05829.1"/>
    </source>
</evidence>
<reference evidence="7" key="1">
    <citation type="submission" date="2021-02" db="EMBL/GenBank/DDBJ databases">
        <title>Natronoglycomyces albus gen. nov., sp. nov, a haloalkaliphilic actinobacterium from a soda solonchak soil.</title>
        <authorList>
            <person name="Sorokin D.Y."/>
            <person name="Khijniak T.V."/>
            <person name="Zakharycheva A.P."/>
            <person name="Boueva O.V."/>
            <person name="Ariskina E.V."/>
            <person name="Hahnke R.L."/>
            <person name="Bunk B."/>
            <person name="Sproer C."/>
            <person name="Schumann P."/>
            <person name="Evtushenko L.I."/>
            <person name="Kublanov I.V."/>
        </authorList>
    </citation>
    <scope>NUCLEOTIDE SEQUENCE</scope>
    <source>
        <strain evidence="7">DSM 106290</strain>
    </source>
</reference>
<feature type="transmembrane region" description="Helical" evidence="6">
    <location>
        <begin position="126"/>
        <end position="146"/>
    </location>
</feature>
<feature type="transmembrane region" description="Helical" evidence="6">
    <location>
        <begin position="402"/>
        <end position="422"/>
    </location>
</feature>
<keyword evidence="4 6" id="KW-1133">Transmembrane helix</keyword>
<feature type="transmembrane region" description="Helical" evidence="6">
    <location>
        <begin position="208"/>
        <end position="226"/>
    </location>
</feature>
<keyword evidence="2" id="KW-1003">Cell membrane</keyword>
<evidence type="ECO:0000256" key="4">
    <source>
        <dbReference type="ARBA" id="ARBA00022989"/>
    </source>
</evidence>
<evidence type="ECO:0000256" key="2">
    <source>
        <dbReference type="ARBA" id="ARBA00022475"/>
    </source>
</evidence>
<dbReference type="CDD" id="cd06580">
    <property type="entry name" value="TM_PBP1_transp_TpRbsC_like"/>
    <property type="match status" value="1"/>
</dbReference>